<dbReference type="InterPro" id="IPR027417">
    <property type="entry name" value="P-loop_NTPase"/>
</dbReference>
<dbReference type="Pfam" id="PF12698">
    <property type="entry name" value="ABC2_membrane_3"/>
    <property type="match status" value="2"/>
</dbReference>
<keyword evidence="5" id="KW-0547">Nucleotide-binding</keyword>
<dbReference type="Proteomes" id="UP001152795">
    <property type="component" value="Unassembled WGS sequence"/>
</dbReference>
<dbReference type="PROSITE" id="PS00211">
    <property type="entry name" value="ABC_TRANSPORTER_1"/>
    <property type="match status" value="1"/>
</dbReference>
<keyword evidence="10" id="KW-1185">Reference proteome</keyword>
<evidence type="ECO:0000256" key="6">
    <source>
        <dbReference type="ARBA" id="ARBA00022840"/>
    </source>
</evidence>
<dbReference type="PROSITE" id="PS50893">
    <property type="entry name" value="ABC_TRANSPORTER_2"/>
    <property type="match status" value="2"/>
</dbReference>
<evidence type="ECO:0000256" key="2">
    <source>
        <dbReference type="ARBA" id="ARBA00022448"/>
    </source>
</evidence>
<evidence type="ECO:0000256" key="4">
    <source>
        <dbReference type="ARBA" id="ARBA00022737"/>
    </source>
</evidence>
<dbReference type="InterPro" id="IPR017871">
    <property type="entry name" value="ABC_transporter-like_CS"/>
</dbReference>
<dbReference type="SMART" id="SM00382">
    <property type="entry name" value="AAA"/>
    <property type="match status" value="2"/>
</dbReference>
<dbReference type="GO" id="GO:0140359">
    <property type="term" value="F:ABC-type transporter activity"/>
    <property type="evidence" value="ECO:0007669"/>
    <property type="project" value="InterPro"/>
</dbReference>
<keyword evidence="8" id="KW-0472">Membrane</keyword>
<name>A0A6S7GMG6_PARCT</name>
<dbReference type="InterPro" id="IPR056264">
    <property type="entry name" value="R2_ABCA1-4-like"/>
</dbReference>
<evidence type="ECO:0000313" key="10">
    <source>
        <dbReference type="Proteomes" id="UP001152795"/>
    </source>
</evidence>
<dbReference type="GO" id="GO:0016887">
    <property type="term" value="F:ATP hydrolysis activity"/>
    <property type="evidence" value="ECO:0007669"/>
    <property type="project" value="InterPro"/>
</dbReference>
<comment type="caution">
    <text evidence="9">The sequence shown here is derived from an EMBL/GenBank/DDBJ whole genome shotgun (WGS) entry which is preliminary data.</text>
</comment>
<dbReference type="OrthoDB" id="6512918at2759"/>
<dbReference type="GO" id="GO:0016020">
    <property type="term" value="C:membrane"/>
    <property type="evidence" value="ECO:0007669"/>
    <property type="project" value="UniProtKB-SubCell"/>
</dbReference>
<keyword evidence="4" id="KW-0677">Repeat</keyword>
<keyword evidence="7" id="KW-1133">Transmembrane helix</keyword>
<dbReference type="FunFam" id="3.40.50.300:FF:000327">
    <property type="entry name" value="ATP-binding cassette sub-family A member 3"/>
    <property type="match status" value="1"/>
</dbReference>
<evidence type="ECO:0000256" key="3">
    <source>
        <dbReference type="ARBA" id="ARBA00022692"/>
    </source>
</evidence>
<proteinExistence type="predicted"/>
<dbReference type="GO" id="GO:0005319">
    <property type="term" value="F:lipid transporter activity"/>
    <property type="evidence" value="ECO:0007669"/>
    <property type="project" value="TreeGrafter"/>
</dbReference>
<gene>
    <name evidence="9" type="ORF">PACLA_8A009312</name>
</gene>
<dbReference type="EMBL" id="CACRXK020001775">
    <property type="protein sequence ID" value="CAB3991022.1"/>
    <property type="molecule type" value="Genomic_DNA"/>
</dbReference>
<protein>
    <submittedName>
        <fullName evidence="9">ATP-binding cassette sub-family A member 3-like</fullName>
    </submittedName>
</protein>
<evidence type="ECO:0000256" key="7">
    <source>
        <dbReference type="ARBA" id="ARBA00022989"/>
    </source>
</evidence>
<evidence type="ECO:0000256" key="1">
    <source>
        <dbReference type="ARBA" id="ARBA00004141"/>
    </source>
</evidence>
<dbReference type="GO" id="GO:0005524">
    <property type="term" value="F:ATP binding"/>
    <property type="evidence" value="ECO:0007669"/>
    <property type="project" value="UniProtKB-KW"/>
</dbReference>
<dbReference type="InterPro" id="IPR013525">
    <property type="entry name" value="ABC2_TM"/>
</dbReference>
<dbReference type="Pfam" id="PF23321">
    <property type="entry name" value="R1_ABCA1"/>
    <property type="match status" value="1"/>
</dbReference>
<dbReference type="Gene3D" id="3.40.50.300">
    <property type="entry name" value="P-loop containing nucleotide triphosphate hydrolases"/>
    <property type="match status" value="2"/>
</dbReference>
<comment type="subcellular location">
    <subcellularLocation>
        <location evidence="1">Membrane</location>
        <topology evidence="1">Multi-pass membrane protein</topology>
    </subcellularLocation>
</comment>
<dbReference type="Pfam" id="PF00005">
    <property type="entry name" value="ABC_tran"/>
    <property type="match status" value="2"/>
</dbReference>
<dbReference type="InterPro" id="IPR003593">
    <property type="entry name" value="AAA+_ATPase"/>
</dbReference>
<dbReference type="FunFam" id="3.40.50.300:FF:000298">
    <property type="entry name" value="ATP-binding cassette sub-family A member 12"/>
    <property type="match status" value="1"/>
</dbReference>
<evidence type="ECO:0000313" key="9">
    <source>
        <dbReference type="EMBL" id="CAB3991022.1"/>
    </source>
</evidence>
<sequence length="1699" mass="190244">MMRKLKQLGLLMWKNFMLQRRRPVGTLVQIGLPFFMSLIYLLIRLYLIDATRYSAITWPEYNISTPPPTLKTSFSIGYATPNGSELSKEFINNLTYYLNEDTYPNQTIDLQNFPSESVMVNKIIDSSDHNSSKCIGGIYFTTLPGKEQGVFDYTLRFTIPKNKKNPLAKNGHEWLTKYVFPKFQLPQPRNNDSAVGDHPSYYKAGFLFTQYAVDRAIVSQFGAEPATVLMQKFPFPSYIQDAFIFIIQQFMPNFFVIAFIYTALVIVRSIVYEKEKRLKETLKIIGVNNWLHWVAWFIQSFIICLICIIIMTVMFTVKFNDHGKVINKSSASVFFVFLLLYVISGIMFCFFMSVFFSKASTAAAGGGIIWYVTFIPFFFIGQNYEGMSLSLKSAACLIPNLGMSLGSIVIGKFEGTGIGVHWDNLWNGASVDDDFSLGAVFLMMIINSIMYGVLTWYIENVFPGEFGTPQPWYFPVTKSYWCGSFKKVSDNDETLPLLSAEQDKPSEKFEKDPEGLDVGIDIKNLVKIYHGETGKKVAVNDVSLKMYEGQITVLLGHNGAGKTSLMSVLTGFYSPSGGTAVVNGYDIRTSMDGVRSRLGLCPQHDVLYDTLTVKEHLWFFGSLKGLTRDEAGGEIDKMMESIKLTDKSNAQTRYLSGGMKRKLSLGLALVGKAKVLMLDEPTSGMDPSARRFTWDLLQKYRSGRTILLTTHFMDEADVLGDRIAIMAEGKVQCCGSSLFLKNHYGVGYHIVMVKQPGCKVQRITELVKQFVPHSKLESNAGAELSYVLPRESSHNFSTLFSQLEERHEELGIASYGASMTTMEEVFMKVGTECDETLDDQLKATYGASADAINASMSSAGTEETPNGFNNHLNTLAKSQTFKLHTGMTLRLQRWFAMFKKRYLHSRRNKIAIVSQLLMPLIFTLFALIAAETIPKPEDSPPRVLTTAMFDSNTAPYATEPNPASSLSALATKYTHSASSNTKFININKGKTYTDGNMTKYLLDKASGKNLGYFNRHYFVAATFEGQDDNVTVKSWFNDQAYHAVGVALNAVDNAILKNVTGNVSKQITVTNHPLPRTLKQKSDDLDDNAVGLNVAFNLLFGMAFLASSFVVFVVQERTNGAKHVQFVSGVDPFSYWTASWMWDLINFTFPCVCIIILFACFNVPAYTEDHRLGVVFLILILYGFAIIPFMYLFSFLFKMASKAYIRLTLLNIVTGLVALLIVYILEALGYADTANVLNWILFLLPNFSLGQTFSNIFTNYNRIRIYDEYLSECSKTYSVDICKEAVSRIPGLNIDFQRDYLAWDTPGVGRFVLILPLEGLLFIFLVLFIDYNIARSLRSATRGVDPFDSIHQEIAEDSDVLAERRRVLDGEVIEDVLQVKDLTKVFKIPGRPKFAAVDHLSLGVPLGECFGLLGVNGAGKTTTFKMLTGDEIPTSGTASVDSFDIQTDLNLVRQRTGYCPQFDALIDLMTGREMLRMYAALRGVPSEEIDVLIEELMRSVLLTEHADKLTKTYSGGNKRKLSAAIALVGDPLVVFLDEPTTGMDPVARRLLWNTLCRVRAEGRCLVITSHSMEECEALCTRLAIMVNGKFRCLGSPQHLKNKFVQGFTLLVNVPDGTQGYDTASLKEFVANTFPSSVLRDEHNGLLNYHLAGTNNSWSVLFATLEDAHSRGIIGNYAVTQTTLEQIFLNFARSQRGYED</sequence>
<keyword evidence="2" id="KW-0813">Transport</keyword>
<keyword evidence="6 9" id="KW-0067">ATP-binding</keyword>
<keyword evidence="3" id="KW-0812">Transmembrane</keyword>
<dbReference type="PANTHER" id="PTHR19229">
    <property type="entry name" value="ATP-BINDING CASSETTE TRANSPORTER SUBFAMILY A ABCA"/>
    <property type="match status" value="1"/>
</dbReference>
<evidence type="ECO:0000256" key="5">
    <source>
        <dbReference type="ARBA" id="ARBA00022741"/>
    </source>
</evidence>
<reference evidence="9" key="1">
    <citation type="submission" date="2020-04" db="EMBL/GenBank/DDBJ databases">
        <authorList>
            <person name="Alioto T."/>
            <person name="Alioto T."/>
            <person name="Gomez Garrido J."/>
        </authorList>
    </citation>
    <scope>NUCLEOTIDE SEQUENCE</scope>
    <source>
        <strain evidence="9">A484AB</strain>
    </source>
</reference>
<dbReference type="PANTHER" id="PTHR19229:SF250">
    <property type="entry name" value="ABC TRANSPORTER DOMAIN-CONTAINING PROTEIN-RELATED"/>
    <property type="match status" value="1"/>
</dbReference>
<organism evidence="9 10">
    <name type="scientific">Paramuricea clavata</name>
    <name type="common">Red gorgonian</name>
    <name type="synonym">Violescent sea-whip</name>
    <dbReference type="NCBI Taxonomy" id="317549"/>
    <lineage>
        <taxon>Eukaryota</taxon>
        <taxon>Metazoa</taxon>
        <taxon>Cnidaria</taxon>
        <taxon>Anthozoa</taxon>
        <taxon>Octocorallia</taxon>
        <taxon>Malacalcyonacea</taxon>
        <taxon>Plexauridae</taxon>
        <taxon>Paramuricea</taxon>
    </lineage>
</organism>
<dbReference type="InterPro" id="IPR026082">
    <property type="entry name" value="ABCA"/>
</dbReference>
<evidence type="ECO:0000256" key="8">
    <source>
        <dbReference type="ARBA" id="ARBA00023136"/>
    </source>
</evidence>
<accession>A0A6S7GMG6</accession>
<dbReference type="CDD" id="cd03263">
    <property type="entry name" value="ABC_subfamily_A"/>
    <property type="match status" value="2"/>
</dbReference>
<dbReference type="SUPFAM" id="SSF52540">
    <property type="entry name" value="P-loop containing nucleoside triphosphate hydrolases"/>
    <property type="match status" value="2"/>
</dbReference>
<dbReference type="InterPro" id="IPR003439">
    <property type="entry name" value="ABC_transporter-like_ATP-bd"/>
</dbReference>